<dbReference type="AlphaFoldDB" id="A0AAE1NE79"/>
<dbReference type="InterPro" id="IPR002738">
    <property type="entry name" value="RNase_P_p30"/>
</dbReference>
<comment type="caution">
    <text evidence="11">The sequence shown here is derived from an EMBL/GenBank/DDBJ whole genome shotgun (WGS) entry which is preliminary data.</text>
</comment>
<keyword evidence="12" id="KW-1185">Reference proteome</keyword>
<feature type="region of interest" description="Disordered" evidence="8">
    <location>
        <begin position="283"/>
        <end position="303"/>
    </location>
</feature>
<evidence type="ECO:0000256" key="4">
    <source>
        <dbReference type="ARBA" id="ARBA00022692"/>
    </source>
</evidence>
<feature type="transmembrane region" description="Helical" evidence="9">
    <location>
        <begin position="87"/>
        <end position="109"/>
    </location>
</feature>
<keyword evidence="7 9" id="KW-0472">Membrane</keyword>
<organism evidence="11 12">
    <name type="scientific">Petrolisthes manimaculis</name>
    <dbReference type="NCBI Taxonomy" id="1843537"/>
    <lineage>
        <taxon>Eukaryota</taxon>
        <taxon>Metazoa</taxon>
        <taxon>Ecdysozoa</taxon>
        <taxon>Arthropoda</taxon>
        <taxon>Crustacea</taxon>
        <taxon>Multicrustacea</taxon>
        <taxon>Malacostraca</taxon>
        <taxon>Eumalacostraca</taxon>
        <taxon>Eucarida</taxon>
        <taxon>Decapoda</taxon>
        <taxon>Pleocyemata</taxon>
        <taxon>Anomura</taxon>
        <taxon>Galatheoidea</taxon>
        <taxon>Porcellanidae</taxon>
        <taxon>Petrolisthes</taxon>
    </lineage>
</organism>
<dbReference type="GO" id="GO:0003723">
    <property type="term" value="F:RNA binding"/>
    <property type="evidence" value="ECO:0007669"/>
    <property type="project" value="TreeGrafter"/>
</dbReference>
<evidence type="ECO:0000259" key="10">
    <source>
        <dbReference type="Pfam" id="PF01794"/>
    </source>
</evidence>
<evidence type="ECO:0000256" key="7">
    <source>
        <dbReference type="ARBA" id="ARBA00023136"/>
    </source>
</evidence>
<evidence type="ECO:0000256" key="3">
    <source>
        <dbReference type="ARBA" id="ARBA00007331"/>
    </source>
</evidence>
<protein>
    <recommendedName>
        <fullName evidence="10">Ferric oxidoreductase domain-containing protein</fullName>
    </recommendedName>
</protein>
<name>A0AAE1NE79_9EUCA</name>
<gene>
    <name evidence="11" type="ORF">Pmani_039169</name>
</gene>
<dbReference type="Proteomes" id="UP001292094">
    <property type="component" value="Unassembled WGS sequence"/>
</dbReference>
<evidence type="ECO:0000256" key="8">
    <source>
        <dbReference type="SAM" id="MobiDB-lite"/>
    </source>
</evidence>
<feature type="transmembrane region" description="Helical" evidence="9">
    <location>
        <begin position="31"/>
        <end position="49"/>
    </location>
</feature>
<keyword evidence="5" id="KW-0819">tRNA processing</keyword>
<evidence type="ECO:0000256" key="9">
    <source>
        <dbReference type="SAM" id="Phobius"/>
    </source>
</evidence>
<feature type="transmembrane region" description="Helical" evidence="9">
    <location>
        <begin position="199"/>
        <end position="221"/>
    </location>
</feature>
<evidence type="ECO:0000256" key="1">
    <source>
        <dbReference type="ARBA" id="ARBA00004123"/>
    </source>
</evidence>
<accession>A0AAE1NE79</accession>
<keyword evidence="6 9" id="KW-1133">Transmembrane helix</keyword>
<dbReference type="InterPro" id="IPR013130">
    <property type="entry name" value="Fe3_Rdtase_TM_dom"/>
</dbReference>
<dbReference type="EMBL" id="JAWZYT010006662">
    <property type="protein sequence ID" value="KAK4287772.1"/>
    <property type="molecule type" value="Genomic_DNA"/>
</dbReference>
<comment type="subcellular location">
    <subcellularLocation>
        <location evidence="2">Membrane</location>
        <topology evidence="2">Multi-pass membrane protein</topology>
    </subcellularLocation>
    <subcellularLocation>
        <location evidence="1">Nucleus</location>
    </subcellularLocation>
</comment>
<dbReference type="Gene3D" id="3.20.20.140">
    <property type="entry name" value="Metal-dependent hydrolases"/>
    <property type="match status" value="1"/>
</dbReference>
<dbReference type="PANTHER" id="PTHR13031:SF0">
    <property type="entry name" value="RIBONUCLEASE P PROTEIN SUBUNIT P30"/>
    <property type="match status" value="1"/>
</dbReference>
<proteinExistence type="inferred from homology"/>
<evidence type="ECO:0000313" key="12">
    <source>
        <dbReference type="Proteomes" id="UP001292094"/>
    </source>
</evidence>
<dbReference type="PANTHER" id="PTHR13031">
    <property type="entry name" value="RIBONUCLEASE P SUBUNIT P30"/>
    <property type="match status" value="1"/>
</dbReference>
<reference evidence="11" key="1">
    <citation type="submission" date="2023-11" db="EMBL/GenBank/DDBJ databases">
        <title>Genome assemblies of two species of porcelain crab, Petrolisthes cinctipes and Petrolisthes manimaculis (Anomura: Porcellanidae).</title>
        <authorList>
            <person name="Angst P."/>
        </authorList>
    </citation>
    <scope>NUCLEOTIDE SEQUENCE</scope>
    <source>
        <strain evidence="11">PB745_02</strain>
        <tissue evidence="11">Gill</tissue>
    </source>
</reference>
<keyword evidence="4 9" id="KW-0812">Transmembrane</keyword>
<sequence>MGLDAVDLGTLHASARHIEGIPLAFFTTWKIPAIVATLAFLFFFLVTLFHNQICPNIDRLGIGKDWNWQQFVTVPLNNTQSCLGNTACLLLIACYFPGIIAAYLQLWRGTKYSDFPVWLDVWLKVRKEIGLSALLLGSTHGCLAIFTKMSYGMENEWWQQVYVLCGGLLEMVLIVLGISSLPSISTTLTWREFTVLQRYLGWSSVVLVTAHMVVANIHYLLMPLKCVVIPSAAQMSTIMKLGQGYCDLNIAVNTSDITTLKTTVLKALSMGYQTVAINTEITDNTTPDTKKKKKKGDYPCVPPPPKLTLTSADLRKHNVTRDPVILTRITVTYSDPGSPFLSKYRDLIKLYDLIAFTPTTEAALKQTVSQTLVEVDLISLSIGREGDTARFSRKLLHSAIEKDIYYEVCYGPCIFGSGARQQTITLAHSLHRKIRSANVIVSSRARTPDHLRPPYDVMNLGRFLGLTEAGAKEALVSMSHCVVYCAAVRRKGRSKCLATVTILKEKEDGKRNVKFDGLESAAKYLKVDNE</sequence>
<dbReference type="SUPFAM" id="SSF89550">
    <property type="entry name" value="PHP domain-like"/>
    <property type="match status" value="1"/>
</dbReference>
<dbReference type="GO" id="GO:0008033">
    <property type="term" value="P:tRNA processing"/>
    <property type="evidence" value="ECO:0007669"/>
    <property type="project" value="UniProtKB-KW"/>
</dbReference>
<evidence type="ECO:0000256" key="5">
    <source>
        <dbReference type="ARBA" id="ARBA00022694"/>
    </source>
</evidence>
<feature type="transmembrane region" description="Helical" evidence="9">
    <location>
        <begin position="161"/>
        <end position="179"/>
    </location>
</feature>
<evidence type="ECO:0000313" key="11">
    <source>
        <dbReference type="EMBL" id="KAK4287772.1"/>
    </source>
</evidence>
<dbReference type="Pfam" id="PF01876">
    <property type="entry name" value="RNase_P_p30"/>
    <property type="match status" value="1"/>
</dbReference>
<dbReference type="Pfam" id="PF01794">
    <property type="entry name" value="Ferric_reduct"/>
    <property type="match status" value="1"/>
</dbReference>
<evidence type="ECO:0000256" key="2">
    <source>
        <dbReference type="ARBA" id="ARBA00004141"/>
    </source>
</evidence>
<dbReference type="GO" id="GO:0016020">
    <property type="term" value="C:membrane"/>
    <property type="evidence" value="ECO:0007669"/>
    <property type="project" value="UniProtKB-SubCell"/>
</dbReference>
<dbReference type="InterPro" id="IPR016195">
    <property type="entry name" value="Pol/histidinol_Pase-like"/>
</dbReference>
<evidence type="ECO:0000256" key="6">
    <source>
        <dbReference type="ARBA" id="ARBA00022989"/>
    </source>
</evidence>
<comment type="similarity">
    <text evidence="3">Belongs to the eukaryotic/archaeal RNase P protein component 3 family.</text>
</comment>
<dbReference type="GO" id="GO:0005655">
    <property type="term" value="C:nucleolar ribonuclease P complex"/>
    <property type="evidence" value="ECO:0007669"/>
    <property type="project" value="TreeGrafter"/>
</dbReference>
<feature type="domain" description="Ferric oxidoreductase" evidence="10">
    <location>
        <begin position="84"/>
        <end position="207"/>
    </location>
</feature>